<reference evidence="1 2" key="1">
    <citation type="submission" date="2016-11" db="EMBL/GenBank/DDBJ databases">
        <title>Whole Genome Sequencing of Mucilaginibacter polytrichastri RG4-7(T) isolated from the moss sample.</title>
        <authorList>
            <person name="Li Y."/>
        </authorList>
    </citation>
    <scope>NUCLEOTIDE SEQUENCE [LARGE SCALE GENOMIC DNA]</scope>
    <source>
        <strain evidence="1 2">RG4-7</strain>
    </source>
</reference>
<sequence>MHYKCNNIAFDYCKKADRSLPGYFIHQNFILQMCLVKSHSFFVILHTLVR</sequence>
<dbReference type="STRING" id="1302689.RG47T_2800"/>
<evidence type="ECO:0000313" key="1">
    <source>
        <dbReference type="EMBL" id="OKS87339.1"/>
    </source>
</evidence>
<keyword evidence="2" id="KW-1185">Reference proteome</keyword>
<comment type="caution">
    <text evidence="1">The sequence shown here is derived from an EMBL/GenBank/DDBJ whole genome shotgun (WGS) entry which is preliminary data.</text>
</comment>
<evidence type="ECO:0000313" key="2">
    <source>
        <dbReference type="Proteomes" id="UP000186720"/>
    </source>
</evidence>
<organism evidence="1 2">
    <name type="scientific">Mucilaginibacter polytrichastri</name>
    <dbReference type="NCBI Taxonomy" id="1302689"/>
    <lineage>
        <taxon>Bacteria</taxon>
        <taxon>Pseudomonadati</taxon>
        <taxon>Bacteroidota</taxon>
        <taxon>Sphingobacteriia</taxon>
        <taxon>Sphingobacteriales</taxon>
        <taxon>Sphingobacteriaceae</taxon>
        <taxon>Mucilaginibacter</taxon>
    </lineage>
</organism>
<dbReference type="AlphaFoldDB" id="A0A1Q5ZZZ8"/>
<protein>
    <submittedName>
        <fullName evidence="1">Uncharacterized protein</fullName>
    </submittedName>
</protein>
<dbReference type="EMBL" id="MPPL01000001">
    <property type="protein sequence ID" value="OKS87339.1"/>
    <property type="molecule type" value="Genomic_DNA"/>
</dbReference>
<dbReference type="Proteomes" id="UP000186720">
    <property type="component" value="Unassembled WGS sequence"/>
</dbReference>
<name>A0A1Q5ZZZ8_9SPHI</name>
<gene>
    <name evidence="1" type="ORF">RG47T_2800</name>
</gene>
<proteinExistence type="predicted"/>
<accession>A0A1Q5ZZZ8</accession>